<dbReference type="AlphaFoldDB" id="A0AAE1ANL5"/>
<dbReference type="CDD" id="cd00200">
    <property type="entry name" value="WD40"/>
    <property type="match status" value="1"/>
</dbReference>
<keyword evidence="4 8" id="KW-0853">WD repeat</keyword>
<evidence type="ECO:0000256" key="1">
    <source>
        <dbReference type="ARBA" id="ARBA00004604"/>
    </source>
</evidence>
<feature type="repeat" description="WD" evidence="8">
    <location>
        <begin position="161"/>
        <end position="203"/>
    </location>
</feature>
<dbReference type="GO" id="GO:0045943">
    <property type="term" value="P:positive regulation of transcription by RNA polymerase I"/>
    <property type="evidence" value="ECO:0007669"/>
    <property type="project" value="TreeGrafter"/>
</dbReference>
<evidence type="ECO:0000256" key="3">
    <source>
        <dbReference type="ARBA" id="ARBA00022552"/>
    </source>
</evidence>
<dbReference type="GO" id="GO:0006364">
    <property type="term" value="P:rRNA processing"/>
    <property type="evidence" value="ECO:0007669"/>
    <property type="project" value="UniProtKB-KW"/>
</dbReference>
<reference evidence="11" key="1">
    <citation type="journal article" date="2023" name="G3 (Bethesda)">
        <title>A reference genome for the long-term kleptoplast-retaining sea slug Elysia crispata morphotype clarki.</title>
        <authorList>
            <person name="Eastman K.E."/>
            <person name="Pendleton A.L."/>
            <person name="Shaikh M.A."/>
            <person name="Suttiyut T."/>
            <person name="Ogas R."/>
            <person name="Tomko P."/>
            <person name="Gavelis G."/>
            <person name="Widhalm J.R."/>
            <person name="Wisecaver J.H."/>
        </authorList>
    </citation>
    <scope>NUCLEOTIDE SEQUENCE</scope>
    <source>
        <strain evidence="11">ECLA1</strain>
    </source>
</reference>
<comment type="function">
    <text evidence="7">Ribosome biogenesis factor. Involved in nucleolar processing of pre-18S ribosomal RNA. Required for optimal pre-ribosomal RNA transcription by RNA polymerase I. Part of the small subunit (SSU) processome, first precursor of the small eukaryotic ribosomal subunit. During the assembly of the SSU processome in the nucleolus, many ribosome biogenesis factors, an RNA chaperone and ribosomal proteins associate with the nascent pre-rRNA and work in concert to generate RNA folding, modifications, rearrangements and cleavage as well as targeted degradation of pre-ribosomal RNA by the RNA exosome.</text>
</comment>
<evidence type="ECO:0000256" key="9">
    <source>
        <dbReference type="SAM" id="MobiDB-lite"/>
    </source>
</evidence>
<dbReference type="PROSITE" id="PS50294">
    <property type="entry name" value="WD_REPEATS_REGION"/>
    <property type="match status" value="1"/>
</dbReference>
<dbReference type="PANTHER" id="PTHR19924:SF26">
    <property type="entry name" value="U3 SMALL NUCLEOLAR RNA-ASSOCIATED PROTEIN 15 HOMOLOG"/>
    <property type="match status" value="1"/>
</dbReference>
<dbReference type="GO" id="GO:0005730">
    <property type="term" value="C:nucleolus"/>
    <property type="evidence" value="ECO:0007669"/>
    <property type="project" value="UniProtKB-SubCell"/>
</dbReference>
<keyword evidence="12" id="KW-1185">Reference proteome</keyword>
<comment type="caution">
    <text evidence="11">The sequence shown here is derived from an EMBL/GenBank/DDBJ whole genome shotgun (WGS) entry which is preliminary data.</text>
</comment>
<sequence>MATSFKKTLICAPKVAKEKTTPDGLYWKNLENPITVKEYGAITDIDFCQTKPHNFAVTNSMRVQIYAAENNQVIGTVSRFKDVAYSGSYRRDGKLLVAGTEDKLIKLFNPDTRSLLRTFKGHEGPVHVTKFLEDQFRIISGSNDQTVRVWDIPTEKEIHVYHEHKDYVRDGVSSKSSQDIFLTGAYDHMVKLWDARTESSVLSVNHGFPVESVLMFPNGGIFLSAGGNVVKVWDALAGGKLLATLTNHHKTVTSLCFCSKYERFMSASLDKHVKVYDVASYQVVHTLSYPGPILSHAVSPDDELLVVGMADKLLSIQRRKKAAENGSEQAQHRRSSRLKGQGHMARSFVPSKSDAVFELKKREILAPYDKHLKSFNHSKALDAALQRRFRVGSPEVTVSVMQELIRRGHIRAALTGRDDQSLQGILAFIHKNLSNPNFMGTLIDVFNLILDIYGMPALINSGPLETQLVKLKELVSTEVRLITGVHQIMGSLDLLFTAADNQALTGLPVGNNTAEGKKPEGSSSNSMEVDSLTEDIGQPTETVPLLQAIGSLAEPHVESSSSPRRPQKVSS</sequence>
<dbReference type="PANTHER" id="PTHR19924">
    <property type="entry name" value="UTP15 U3 SMALL NUCLEOLAR RNA-ASSOCIATED PROTEIN 15 FAMILY MEMBER"/>
    <property type="match status" value="1"/>
</dbReference>
<feature type="region of interest" description="Disordered" evidence="9">
    <location>
        <begin position="321"/>
        <end position="344"/>
    </location>
</feature>
<feature type="compositionally biased region" description="Polar residues" evidence="9">
    <location>
        <begin position="558"/>
        <end position="571"/>
    </location>
</feature>
<evidence type="ECO:0000256" key="5">
    <source>
        <dbReference type="ARBA" id="ARBA00022737"/>
    </source>
</evidence>
<evidence type="ECO:0000256" key="6">
    <source>
        <dbReference type="ARBA" id="ARBA00023242"/>
    </source>
</evidence>
<dbReference type="InterPro" id="IPR018983">
    <property type="entry name" value="U3_snoRNA-assocProt_15_C"/>
</dbReference>
<evidence type="ECO:0000256" key="2">
    <source>
        <dbReference type="ARBA" id="ARBA00018260"/>
    </source>
</evidence>
<evidence type="ECO:0000256" key="8">
    <source>
        <dbReference type="PROSITE-ProRule" id="PRU00221"/>
    </source>
</evidence>
<dbReference type="InterPro" id="IPR015943">
    <property type="entry name" value="WD40/YVTN_repeat-like_dom_sf"/>
</dbReference>
<proteinExistence type="predicted"/>
<dbReference type="Pfam" id="PF00400">
    <property type="entry name" value="WD40"/>
    <property type="match status" value="3"/>
</dbReference>
<dbReference type="PROSITE" id="PS00678">
    <property type="entry name" value="WD_REPEATS_1"/>
    <property type="match status" value="1"/>
</dbReference>
<feature type="repeat" description="WD" evidence="8">
    <location>
        <begin position="245"/>
        <end position="286"/>
    </location>
</feature>
<accession>A0AAE1ANL5</accession>
<organism evidence="11 12">
    <name type="scientific">Elysia crispata</name>
    <name type="common">lettuce slug</name>
    <dbReference type="NCBI Taxonomy" id="231223"/>
    <lineage>
        <taxon>Eukaryota</taxon>
        <taxon>Metazoa</taxon>
        <taxon>Spiralia</taxon>
        <taxon>Lophotrochozoa</taxon>
        <taxon>Mollusca</taxon>
        <taxon>Gastropoda</taxon>
        <taxon>Heterobranchia</taxon>
        <taxon>Euthyneura</taxon>
        <taxon>Panpulmonata</taxon>
        <taxon>Sacoglossa</taxon>
        <taxon>Placobranchoidea</taxon>
        <taxon>Plakobranchidae</taxon>
        <taxon>Elysia</taxon>
    </lineage>
</organism>
<feature type="domain" description="U3 small nucleolar RNA-associated protein 15 C-terminal" evidence="10">
    <location>
        <begin position="349"/>
        <end position="495"/>
    </location>
</feature>
<dbReference type="EMBL" id="JAWDGP010001483">
    <property type="protein sequence ID" value="KAK3791180.1"/>
    <property type="molecule type" value="Genomic_DNA"/>
</dbReference>
<evidence type="ECO:0000256" key="7">
    <source>
        <dbReference type="ARBA" id="ARBA00045437"/>
    </source>
</evidence>
<evidence type="ECO:0000259" key="10">
    <source>
        <dbReference type="Pfam" id="PF09384"/>
    </source>
</evidence>
<name>A0AAE1ANL5_9GAST</name>
<evidence type="ECO:0000313" key="12">
    <source>
        <dbReference type="Proteomes" id="UP001283361"/>
    </source>
</evidence>
<evidence type="ECO:0000313" key="11">
    <source>
        <dbReference type="EMBL" id="KAK3791180.1"/>
    </source>
</evidence>
<dbReference type="PROSITE" id="PS50082">
    <property type="entry name" value="WD_REPEATS_2"/>
    <property type="match status" value="3"/>
</dbReference>
<dbReference type="InterPro" id="IPR036322">
    <property type="entry name" value="WD40_repeat_dom_sf"/>
</dbReference>
<protein>
    <recommendedName>
        <fullName evidence="2">U3 small nucleolar RNA-associated protein 15 homolog</fullName>
    </recommendedName>
</protein>
<keyword evidence="3" id="KW-0698">rRNA processing</keyword>
<gene>
    <name evidence="11" type="ORF">RRG08_025034</name>
</gene>
<dbReference type="InterPro" id="IPR019775">
    <property type="entry name" value="WD40_repeat_CS"/>
</dbReference>
<keyword evidence="5" id="KW-0677">Repeat</keyword>
<dbReference type="SMART" id="SM00320">
    <property type="entry name" value="WD40"/>
    <property type="match status" value="6"/>
</dbReference>
<feature type="region of interest" description="Disordered" evidence="9">
    <location>
        <begin position="507"/>
        <end position="537"/>
    </location>
</feature>
<keyword evidence="6" id="KW-0539">Nucleus</keyword>
<dbReference type="Pfam" id="PF09384">
    <property type="entry name" value="UTP15_C"/>
    <property type="match status" value="1"/>
</dbReference>
<feature type="region of interest" description="Disordered" evidence="9">
    <location>
        <begin position="550"/>
        <end position="571"/>
    </location>
</feature>
<dbReference type="InterPro" id="IPR020472">
    <property type="entry name" value="WD40_PAC1"/>
</dbReference>
<dbReference type="PRINTS" id="PR00320">
    <property type="entry name" value="GPROTEINBRPT"/>
</dbReference>
<evidence type="ECO:0000256" key="4">
    <source>
        <dbReference type="ARBA" id="ARBA00022574"/>
    </source>
</evidence>
<comment type="subcellular location">
    <subcellularLocation>
        <location evidence="1">Nucleus</location>
        <location evidence="1">Nucleolus</location>
    </subcellularLocation>
</comment>
<dbReference type="InterPro" id="IPR001680">
    <property type="entry name" value="WD40_rpt"/>
</dbReference>
<feature type="repeat" description="WD" evidence="8">
    <location>
        <begin position="119"/>
        <end position="160"/>
    </location>
</feature>
<dbReference type="SUPFAM" id="SSF50978">
    <property type="entry name" value="WD40 repeat-like"/>
    <property type="match status" value="1"/>
</dbReference>
<dbReference type="Proteomes" id="UP001283361">
    <property type="component" value="Unassembled WGS sequence"/>
</dbReference>
<dbReference type="Gene3D" id="2.130.10.10">
    <property type="entry name" value="YVTN repeat-like/Quinoprotein amine dehydrogenase"/>
    <property type="match status" value="2"/>
</dbReference>